<dbReference type="InterPro" id="IPR014710">
    <property type="entry name" value="RmlC-like_jellyroll"/>
</dbReference>
<dbReference type="Proteomes" id="UP000035929">
    <property type="component" value="Unassembled WGS sequence"/>
</dbReference>
<name>A0A0J6RZF0_9HYPH</name>
<dbReference type="InterPro" id="IPR011051">
    <property type="entry name" value="RmlC_Cupin_sf"/>
</dbReference>
<dbReference type="CDD" id="cd20302">
    <property type="entry name" value="cupin_DAD"/>
    <property type="match status" value="1"/>
</dbReference>
<dbReference type="Pfam" id="PF12973">
    <property type="entry name" value="Cupin_7"/>
    <property type="match status" value="1"/>
</dbReference>
<dbReference type="RefSeq" id="WP_048467118.1">
    <property type="nucleotide sequence ID" value="NZ_JBNTQU010000007.1"/>
</dbReference>
<accession>A0A0J6RZF0</accession>
<dbReference type="SUPFAM" id="SSF51182">
    <property type="entry name" value="RmlC-like cupins"/>
    <property type="match status" value="1"/>
</dbReference>
<gene>
    <name evidence="2" type="ORF">VP06_28240</name>
</gene>
<feature type="domain" description="ChrR-like cupin" evidence="1">
    <location>
        <begin position="45"/>
        <end position="138"/>
    </location>
</feature>
<dbReference type="EMBL" id="LABX01000257">
    <property type="protein sequence ID" value="KMO28230.1"/>
    <property type="molecule type" value="Genomic_DNA"/>
</dbReference>
<dbReference type="AlphaFoldDB" id="A0A0J6RZF0"/>
<dbReference type="Gene3D" id="2.60.120.10">
    <property type="entry name" value="Jelly Rolls"/>
    <property type="match status" value="1"/>
</dbReference>
<evidence type="ECO:0000313" key="3">
    <source>
        <dbReference type="Proteomes" id="UP000035929"/>
    </source>
</evidence>
<proteinExistence type="predicted"/>
<reference evidence="2 3" key="1">
    <citation type="submission" date="2015-03" db="EMBL/GenBank/DDBJ databases">
        <title>Genome sequencing of Methylobacterium aquaticum DSM16371 type strain.</title>
        <authorList>
            <person name="Chaudhry V."/>
            <person name="Patil P.B."/>
        </authorList>
    </citation>
    <scope>NUCLEOTIDE SEQUENCE [LARGE SCALE GENOMIC DNA]</scope>
    <source>
        <strain evidence="2 3">DSM 16371</strain>
    </source>
</reference>
<dbReference type="InterPro" id="IPR025979">
    <property type="entry name" value="ChrR-like_cupin_dom"/>
</dbReference>
<dbReference type="PATRIC" id="fig|270351.6.peg.3860"/>
<evidence type="ECO:0000313" key="2">
    <source>
        <dbReference type="EMBL" id="KMO28230.1"/>
    </source>
</evidence>
<dbReference type="OrthoDB" id="564955at2"/>
<evidence type="ECO:0000259" key="1">
    <source>
        <dbReference type="Pfam" id="PF12973"/>
    </source>
</evidence>
<protein>
    <submittedName>
        <fullName evidence="2">Cupin</fullName>
    </submittedName>
</protein>
<organism evidence="2 3">
    <name type="scientific">Methylobacterium aquaticum</name>
    <dbReference type="NCBI Taxonomy" id="270351"/>
    <lineage>
        <taxon>Bacteria</taxon>
        <taxon>Pseudomonadati</taxon>
        <taxon>Pseudomonadota</taxon>
        <taxon>Alphaproteobacteria</taxon>
        <taxon>Hyphomicrobiales</taxon>
        <taxon>Methylobacteriaceae</taxon>
        <taxon>Methylobacterium</taxon>
    </lineage>
</organism>
<sequence>MNAAPPAVDPATGLDAATLRRMPYQNPQPAEIRPDLVVAPAIPEDDRIWVPQADSVWFRPLCLNVSAGYWMNLLKVRKAGILSRHRHPGPVHAFVLKGSWRYLEHDWVASEGAYAFEPPGETHTLVVDEGVEEMITYFQVNGCMYYVDPWGRHTGYEDVFTKIDMCRAHYETVGLGADYVDRFIR</sequence>
<comment type="caution">
    <text evidence="2">The sequence shown here is derived from an EMBL/GenBank/DDBJ whole genome shotgun (WGS) entry which is preliminary data.</text>
</comment>